<proteinExistence type="predicted"/>
<organism evidence="3 4">
    <name type="scientific">Nonomuraea thailandensis</name>
    <dbReference type="NCBI Taxonomy" id="1188745"/>
    <lineage>
        <taxon>Bacteria</taxon>
        <taxon>Bacillati</taxon>
        <taxon>Actinomycetota</taxon>
        <taxon>Actinomycetes</taxon>
        <taxon>Streptosporangiales</taxon>
        <taxon>Streptosporangiaceae</taxon>
        <taxon>Nonomuraea</taxon>
    </lineage>
</organism>
<dbReference type="Proteomes" id="UP001139648">
    <property type="component" value="Unassembled WGS sequence"/>
</dbReference>
<protein>
    <recommendedName>
        <fullName evidence="2">Competence protein CoiA nuclease-like domain-containing protein</fullName>
    </recommendedName>
</protein>
<name>A0A9X2GA55_9ACTN</name>
<feature type="domain" description="Competence protein CoiA nuclease-like" evidence="2">
    <location>
        <begin position="6"/>
        <end position="76"/>
    </location>
</feature>
<dbReference type="AlphaFoldDB" id="A0A9X2GA55"/>
<evidence type="ECO:0000256" key="1">
    <source>
        <dbReference type="SAM" id="MobiDB-lite"/>
    </source>
</evidence>
<accession>A0A9X2GA55</accession>
<dbReference type="Pfam" id="PF06054">
    <property type="entry name" value="CoiA_nuc"/>
    <property type="match status" value="1"/>
</dbReference>
<dbReference type="EMBL" id="JAMZEB010000001">
    <property type="protein sequence ID" value="MCP2353629.1"/>
    <property type="molecule type" value="Genomic_DNA"/>
</dbReference>
<comment type="caution">
    <text evidence="3">The sequence shown here is derived from an EMBL/GenBank/DDBJ whole genome shotgun (WGS) entry which is preliminary data.</text>
</comment>
<reference evidence="3" key="1">
    <citation type="submission" date="2022-06" db="EMBL/GenBank/DDBJ databases">
        <title>Sequencing the genomes of 1000 actinobacteria strains.</title>
        <authorList>
            <person name="Klenk H.-P."/>
        </authorList>
    </citation>
    <scope>NUCLEOTIDE SEQUENCE</scope>
    <source>
        <strain evidence="3">DSM 46694</strain>
    </source>
</reference>
<dbReference type="InterPro" id="IPR010330">
    <property type="entry name" value="CoiA_nuc"/>
</dbReference>
<gene>
    <name evidence="3" type="ORF">HD597_000649</name>
</gene>
<feature type="compositionally biased region" description="Basic and acidic residues" evidence="1">
    <location>
        <begin position="213"/>
        <end position="223"/>
    </location>
</feature>
<keyword evidence="4" id="KW-1185">Reference proteome</keyword>
<sequence length="230" mass="26597">MLNESIRRAGWSADLEVPAPDGSWRADVMATSPSGKRRMACEAQLSPITNDDIQRRTDRHTAEQIACCWVSSRDRVPWLSTIPGIAATPAQPPESVERWMVYDGVVTFDPRRGAWIQVDGVTLPTLVRWVLDGGLLWHSVGRRYRRIHLPKSNATLRRSVGWTTQRSIDAETAYEAMRQRQEAAKRARQERERQAAEHREQQRRQQEQARQQELARREHDRQEQAAAQQW</sequence>
<evidence type="ECO:0000259" key="2">
    <source>
        <dbReference type="Pfam" id="PF06054"/>
    </source>
</evidence>
<evidence type="ECO:0000313" key="4">
    <source>
        <dbReference type="Proteomes" id="UP001139648"/>
    </source>
</evidence>
<dbReference type="RefSeq" id="WP_253740162.1">
    <property type="nucleotide sequence ID" value="NZ_BAABKA010000101.1"/>
</dbReference>
<evidence type="ECO:0000313" key="3">
    <source>
        <dbReference type="EMBL" id="MCP2353629.1"/>
    </source>
</evidence>
<feature type="compositionally biased region" description="Basic and acidic residues" evidence="1">
    <location>
        <begin position="179"/>
        <end position="207"/>
    </location>
</feature>
<feature type="region of interest" description="Disordered" evidence="1">
    <location>
        <begin position="179"/>
        <end position="230"/>
    </location>
</feature>